<feature type="domain" description="Peptidase S1" evidence="2">
    <location>
        <begin position="48"/>
        <end position="297"/>
    </location>
</feature>
<dbReference type="OrthoDB" id="8188793at2759"/>
<feature type="chain" id="PRO_5035870867" description="Peptidase S1 domain-containing protein" evidence="1">
    <location>
        <begin position="20"/>
        <end position="302"/>
    </location>
</feature>
<dbReference type="Pfam" id="PF00089">
    <property type="entry name" value="Trypsin"/>
    <property type="match status" value="1"/>
</dbReference>
<dbReference type="GO" id="GO:0006508">
    <property type="term" value="P:proteolysis"/>
    <property type="evidence" value="ECO:0007669"/>
    <property type="project" value="InterPro"/>
</dbReference>
<proteinExistence type="predicted"/>
<organism evidence="3 4">
    <name type="scientific">Cloeon dipterum</name>
    <dbReference type="NCBI Taxonomy" id="197152"/>
    <lineage>
        <taxon>Eukaryota</taxon>
        <taxon>Metazoa</taxon>
        <taxon>Ecdysozoa</taxon>
        <taxon>Arthropoda</taxon>
        <taxon>Hexapoda</taxon>
        <taxon>Insecta</taxon>
        <taxon>Pterygota</taxon>
        <taxon>Palaeoptera</taxon>
        <taxon>Ephemeroptera</taxon>
        <taxon>Pisciforma</taxon>
        <taxon>Baetidae</taxon>
        <taxon>Cloeon</taxon>
    </lineage>
</organism>
<dbReference type="PANTHER" id="PTHR24260">
    <property type="match status" value="1"/>
</dbReference>
<dbReference type="InterPro" id="IPR043504">
    <property type="entry name" value="Peptidase_S1_PA_chymotrypsin"/>
</dbReference>
<evidence type="ECO:0000259" key="2">
    <source>
        <dbReference type="PROSITE" id="PS50240"/>
    </source>
</evidence>
<dbReference type="SUPFAM" id="SSF50494">
    <property type="entry name" value="Trypsin-like serine proteases"/>
    <property type="match status" value="1"/>
</dbReference>
<keyword evidence="1" id="KW-0732">Signal</keyword>
<dbReference type="GO" id="GO:0004252">
    <property type="term" value="F:serine-type endopeptidase activity"/>
    <property type="evidence" value="ECO:0007669"/>
    <property type="project" value="InterPro"/>
</dbReference>
<reference evidence="3 4" key="1">
    <citation type="submission" date="2020-04" db="EMBL/GenBank/DDBJ databases">
        <authorList>
            <person name="Alioto T."/>
            <person name="Alioto T."/>
            <person name="Gomez Garrido J."/>
        </authorList>
    </citation>
    <scope>NUCLEOTIDE SEQUENCE [LARGE SCALE GENOMIC DNA]</scope>
</reference>
<sequence length="302" mass="33538">MKILAIACSFIVLAGVAFSLTLPAPKKKIEFKNGQSFANCGRVPAACERSGKDAIRGCHPWHAKVTRTGRKSTCDGTLISKRAIITRAQCLFNLLDLFRPSDIQVTLGAFNISDPNESTRQTVRAKALIPHPNREDFCIICFENDIGIIILEENALTLNEHVSPICLWDAEFNPRTFANTVGEAAAWDPKGKLVRNALEVVAYDGQCYQKYNDAVKPLTSFCFRHVRTTDTACTIETGAGFVVKKDGRSYLRGLLDIFENEPLIVKGKDRGFCSSTVKNYIAEDLADYIDWIIDNVPDVSRK</sequence>
<comment type="caution">
    <text evidence="3">The sequence shown here is derived from an EMBL/GenBank/DDBJ whole genome shotgun (WGS) entry which is preliminary data.</text>
</comment>
<evidence type="ECO:0000313" key="4">
    <source>
        <dbReference type="Proteomes" id="UP000494165"/>
    </source>
</evidence>
<evidence type="ECO:0000256" key="1">
    <source>
        <dbReference type="SAM" id="SignalP"/>
    </source>
</evidence>
<keyword evidence="4" id="KW-1185">Reference proteome</keyword>
<accession>A0A8S1C2B5</accession>
<dbReference type="Proteomes" id="UP000494165">
    <property type="component" value="Unassembled WGS sequence"/>
</dbReference>
<dbReference type="InterPro" id="IPR051333">
    <property type="entry name" value="CLIP_Serine_Protease"/>
</dbReference>
<dbReference type="InterPro" id="IPR001254">
    <property type="entry name" value="Trypsin_dom"/>
</dbReference>
<evidence type="ECO:0000313" key="3">
    <source>
        <dbReference type="EMBL" id="CAB3363393.1"/>
    </source>
</evidence>
<dbReference type="EMBL" id="CADEPI010000012">
    <property type="protein sequence ID" value="CAB3363393.1"/>
    <property type="molecule type" value="Genomic_DNA"/>
</dbReference>
<name>A0A8S1C2B5_9INSE</name>
<dbReference type="SMART" id="SM00020">
    <property type="entry name" value="Tryp_SPc"/>
    <property type="match status" value="1"/>
</dbReference>
<feature type="signal peptide" evidence="1">
    <location>
        <begin position="1"/>
        <end position="19"/>
    </location>
</feature>
<protein>
    <recommendedName>
        <fullName evidence="2">Peptidase S1 domain-containing protein</fullName>
    </recommendedName>
</protein>
<gene>
    <name evidence="3" type="ORF">CLODIP_2_CD02241</name>
</gene>
<dbReference type="AlphaFoldDB" id="A0A8S1C2B5"/>
<dbReference type="Gene3D" id="2.40.10.10">
    <property type="entry name" value="Trypsin-like serine proteases"/>
    <property type="match status" value="1"/>
</dbReference>
<dbReference type="InterPro" id="IPR009003">
    <property type="entry name" value="Peptidase_S1_PA"/>
</dbReference>
<dbReference type="PROSITE" id="PS50240">
    <property type="entry name" value="TRYPSIN_DOM"/>
    <property type="match status" value="1"/>
</dbReference>
<dbReference type="PANTHER" id="PTHR24260:SF143">
    <property type="entry name" value="SERINE PROTEASE GD-LIKE PROTEIN"/>
    <property type="match status" value="1"/>
</dbReference>